<evidence type="ECO:0000259" key="29">
    <source>
        <dbReference type="Pfam" id="PF00912"/>
    </source>
</evidence>
<comment type="caution">
    <text evidence="31">The sequence shown here is derived from an EMBL/GenBank/DDBJ whole genome shotgun (WGS) entry which is preliminary data.</text>
</comment>
<dbReference type="InterPro" id="IPR023346">
    <property type="entry name" value="Lysozyme-like_dom_sf"/>
</dbReference>
<dbReference type="GO" id="GO:0030288">
    <property type="term" value="C:outer membrane-bounded periplasmic space"/>
    <property type="evidence" value="ECO:0007669"/>
    <property type="project" value="TreeGrafter"/>
</dbReference>
<dbReference type="EC" id="3.4.16.4" evidence="5"/>
<dbReference type="GO" id="GO:0008955">
    <property type="term" value="F:peptidoglycan glycosyltransferase activity"/>
    <property type="evidence" value="ECO:0007669"/>
    <property type="project" value="UniProtKB-EC"/>
</dbReference>
<keyword evidence="10" id="KW-0645">Protease</keyword>
<dbReference type="PANTHER" id="PTHR32282:SF27">
    <property type="entry name" value="PENICILLIN-BINDING PROTEIN 1A"/>
    <property type="match status" value="1"/>
</dbReference>
<keyword evidence="9" id="KW-0121">Carboxypeptidase</keyword>
<evidence type="ECO:0000256" key="7">
    <source>
        <dbReference type="ARBA" id="ARBA00022475"/>
    </source>
</evidence>
<evidence type="ECO:0000256" key="23">
    <source>
        <dbReference type="ARBA" id="ARBA00034000"/>
    </source>
</evidence>
<evidence type="ECO:0000256" key="8">
    <source>
        <dbReference type="ARBA" id="ARBA00022519"/>
    </source>
</evidence>
<keyword evidence="7" id="KW-1003">Cell membrane</keyword>
<evidence type="ECO:0000256" key="21">
    <source>
        <dbReference type="ARBA" id="ARBA00023268"/>
    </source>
</evidence>
<comment type="similarity">
    <text evidence="3">In the C-terminal section; belongs to the transpeptidase family.</text>
</comment>
<evidence type="ECO:0000256" key="17">
    <source>
        <dbReference type="ARBA" id="ARBA00022984"/>
    </source>
</evidence>
<evidence type="ECO:0000256" key="1">
    <source>
        <dbReference type="ARBA" id="ARBA00004249"/>
    </source>
</evidence>
<comment type="pathway">
    <text evidence="2">Cell wall biogenesis; peptidoglycan biosynthesis.</text>
</comment>
<dbReference type="EMBL" id="VLTJ01000042">
    <property type="protein sequence ID" value="TSH89124.1"/>
    <property type="molecule type" value="Genomic_DNA"/>
</dbReference>
<comment type="pathway">
    <text evidence="26">Glycan biosynthesis.</text>
</comment>
<feature type="domain" description="Glycosyl transferase family 51" evidence="29">
    <location>
        <begin position="79"/>
        <end position="252"/>
    </location>
</feature>
<dbReference type="UniPathway" id="UPA00219"/>
<dbReference type="SUPFAM" id="SSF53955">
    <property type="entry name" value="Lysozyme-like"/>
    <property type="match status" value="1"/>
</dbReference>
<keyword evidence="16" id="KW-0735">Signal-anchor</keyword>
<comment type="catalytic activity">
    <reaction evidence="25">
        <text>[GlcNAc-(1-&gt;4)-Mur2Ac(oyl-L-Ala-gamma-D-Glu-L-Lys-D-Ala-D-Ala)](n)-di-trans,octa-cis-undecaprenyl diphosphate + beta-D-GlcNAc-(1-&gt;4)-Mur2Ac(oyl-L-Ala-gamma-D-Glu-L-Lys-D-Ala-D-Ala)-di-trans,octa-cis-undecaprenyl diphosphate = [GlcNAc-(1-&gt;4)-Mur2Ac(oyl-L-Ala-gamma-D-Glu-L-Lys-D-Ala-D-Ala)](n+1)-di-trans,octa-cis-undecaprenyl diphosphate + di-trans,octa-cis-undecaprenyl diphosphate + H(+)</text>
        <dbReference type="Rhea" id="RHEA:23708"/>
        <dbReference type="Rhea" id="RHEA-COMP:9602"/>
        <dbReference type="Rhea" id="RHEA-COMP:9603"/>
        <dbReference type="ChEBI" id="CHEBI:15378"/>
        <dbReference type="ChEBI" id="CHEBI:58405"/>
        <dbReference type="ChEBI" id="CHEBI:60033"/>
        <dbReference type="ChEBI" id="CHEBI:78435"/>
        <dbReference type="EC" id="2.4.99.28"/>
    </reaction>
</comment>
<evidence type="ECO:0000256" key="26">
    <source>
        <dbReference type="ARBA" id="ARBA00060592"/>
    </source>
</evidence>
<accession>A0A556A8A8</accession>
<evidence type="ECO:0000256" key="14">
    <source>
        <dbReference type="ARBA" id="ARBA00022801"/>
    </source>
</evidence>
<evidence type="ECO:0000256" key="18">
    <source>
        <dbReference type="ARBA" id="ARBA00022989"/>
    </source>
</evidence>
<dbReference type="AlphaFoldDB" id="A0A556A8A8"/>
<evidence type="ECO:0000256" key="6">
    <source>
        <dbReference type="ARBA" id="ARBA00018638"/>
    </source>
</evidence>
<evidence type="ECO:0000313" key="31">
    <source>
        <dbReference type="EMBL" id="TSH89124.1"/>
    </source>
</evidence>
<keyword evidence="20" id="KW-0046">Antibiotic resistance</keyword>
<dbReference type="Pfam" id="PF17092">
    <property type="entry name" value="PCB_OB"/>
    <property type="match status" value="1"/>
</dbReference>
<dbReference type="FunFam" id="1.10.3810.10:FF:000003">
    <property type="entry name" value="Penicillin-binding protein 1a"/>
    <property type="match status" value="1"/>
</dbReference>
<feature type="domain" description="Penicillin-binding protein transpeptidase" evidence="28">
    <location>
        <begin position="453"/>
        <end position="698"/>
    </location>
</feature>
<evidence type="ECO:0000256" key="15">
    <source>
        <dbReference type="ARBA" id="ARBA00022960"/>
    </source>
</evidence>
<keyword evidence="13" id="KW-0812">Transmembrane</keyword>
<keyword evidence="19" id="KW-0472">Membrane</keyword>
<dbReference type="Gene3D" id="1.10.3810.10">
    <property type="entry name" value="Biosynthetic peptidoglycan transglycosylase-like"/>
    <property type="match status" value="1"/>
</dbReference>
<keyword evidence="18" id="KW-1133">Transmembrane helix</keyword>
<dbReference type="Gene3D" id="3.40.710.10">
    <property type="entry name" value="DD-peptidase/beta-lactamase superfamily"/>
    <property type="match status" value="2"/>
</dbReference>
<evidence type="ECO:0000256" key="13">
    <source>
        <dbReference type="ARBA" id="ARBA00022692"/>
    </source>
</evidence>
<sequence length="844" mass="91822">MAKDTPTPKKKPGTKAEPARRGPMRWAAAAASLFVGIALCGVLLVGMALSLAWPNLPDLHALIDYRPKVPLRVYTSDNVLIGEFGEERRRVVPINEVPDVLKAAILSAEDDRFYQHGGIDWTGVARAAYTNVIEMSKAQGASTITMQVARNFYLTSEKTWTRKFYELLLTFKIEANLTKDQILELYINQIYLGHRAYGFEAAARAYLGKSLNEITAAEAAMLAGIPKAPSRFNPISNLPRATVRQHYVLSRMLTLGYLTRPEYETAMEQKIIVRPQSLEQGPNLREHGQYVAELARQLVYDIYKEDTYTRGLNVYTTVSSSEQALASKALRQGVLDYDRRRGYRGPEGFVDLPAGIEDDTESFDDTIDDALAGHTDSDGLLAAVVLSASADKVVVARSSGERIEVTGKQLAFVKASLSPKAQPARQIRRGAIVRVRRVNDDTWELAQMPEVQGAFVAVDPQDGAIRSMAGGFDFGHGKFNRVTQAWRQPGSSFKPFIYAAALERGLTPTTRVSDQPFVLEAAQTGGQRWAPKNYGNAYEYALSMRDGLAKSKNMVSIRILQAIGPQYAQDYITRFGFEAQRHPAYLTMALGAGAVTPLQLAGAYSVFANGGYRVAPYLINRVTNNDGKLLMEAKPTLAGDESARAIDARTAFVMDTMLRNNVRAGTARRATELKRSDIGGKTGTTNDSVDAWFAGYTPGLVGIAWLGYDQPRSLGDRETGGGAALPIWLNYMRTALKSVPEKTLPQPPGLIAENGTYYFSEFPPRQAVASVGLNEDPLRDLIDSLGGSAGGDDPIAQFGGQQPGQSGFSVQPGAPAAAGRTSTSSAARAQGSGGSWPWGDQILH</sequence>
<dbReference type="NCBIfam" id="TIGR02074">
    <property type="entry name" value="PBP_1a_fam"/>
    <property type="match status" value="1"/>
</dbReference>
<evidence type="ECO:0000256" key="9">
    <source>
        <dbReference type="ARBA" id="ARBA00022645"/>
    </source>
</evidence>
<dbReference type="InterPro" id="IPR001264">
    <property type="entry name" value="Glyco_trans_51"/>
</dbReference>
<evidence type="ECO:0000256" key="4">
    <source>
        <dbReference type="ARBA" id="ARBA00007739"/>
    </source>
</evidence>
<dbReference type="Proteomes" id="UP000318405">
    <property type="component" value="Unassembled WGS sequence"/>
</dbReference>
<organism evidence="31 32">
    <name type="scientific">Verticiella sediminum</name>
    <dbReference type="NCBI Taxonomy" id="1247510"/>
    <lineage>
        <taxon>Bacteria</taxon>
        <taxon>Pseudomonadati</taxon>
        <taxon>Pseudomonadota</taxon>
        <taxon>Betaproteobacteria</taxon>
        <taxon>Burkholderiales</taxon>
        <taxon>Alcaligenaceae</taxon>
        <taxon>Verticiella</taxon>
    </lineage>
</organism>
<comment type="similarity">
    <text evidence="4">In the N-terminal section; belongs to the glycosyltransferase 51 family.</text>
</comment>
<evidence type="ECO:0000256" key="2">
    <source>
        <dbReference type="ARBA" id="ARBA00004752"/>
    </source>
</evidence>
<feature type="domain" description="Penicillin-binding protein OB-like" evidence="30">
    <location>
        <begin position="343"/>
        <end position="451"/>
    </location>
</feature>
<dbReference type="EC" id="2.4.99.28" evidence="24"/>
<evidence type="ECO:0000259" key="30">
    <source>
        <dbReference type="Pfam" id="PF17092"/>
    </source>
</evidence>
<keyword evidence="15" id="KW-0133">Cell shape</keyword>
<dbReference type="GO" id="GO:0008658">
    <property type="term" value="F:penicillin binding"/>
    <property type="evidence" value="ECO:0007669"/>
    <property type="project" value="InterPro"/>
</dbReference>
<dbReference type="RefSeq" id="WP_143951239.1">
    <property type="nucleotide sequence ID" value="NZ_BAABMB010000005.1"/>
</dbReference>
<evidence type="ECO:0000256" key="27">
    <source>
        <dbReference type="SAM" id="MobiDB-lite"/>
    </source>
</evidence>
<dbReference type="GO" id="GO:0006508">
    <property type="term" value="P:proteolysis"/>
    <property type="evidence" value="ECO:0007669"/>
    <property type="project" value="UniProtKB-KW"/>
</dbReference>
<dbReference type="GO" id="GO:0009252">
    <property type="term" value="P:peptidoglycan biosynthetic process"/>
    <property type="evidence" value="ECO:0007669"/>
    <property type="project" value="UniProtKB-UniPathway"/>
</dbReference>
<dbReference type="GO" id="GO:0009002">
    <property type="term" value="F:serine-type D-Ala-D-Ala carboxypeptidase activity"/>
    <property type="evidence" value="ECO:0007669"/>
    <property type="project" value="UniProtKB-EC"/>
</dbReference>
<evidence type="ECO:0000256" key="22">
    <source>
        <dbReference type="ARBA" id="ARBA00023316"/>
    </source>
</evidence>
<dbReference type="PANTHER" id="PTHR32282">
    <property type="entry name" value="BINDING PROTEIN TRANSPEPTIDASE, PUTATIVE-RELATED"/>
    <property type="match status" value="1"/>
</dbReference>
<evidence type="ECO:0000256" key="16">
    <source>
        <dbReference type="ARBA" id="ARBA00022968"/>
    </source>
</evidence>
<evidence type="ECO:0000256" key="3">
    <source>
        <dbReference type="ARBA" id="ARBA00007090"/>
    </source>
</evidence>
<evidence type="ECO:0000259" key="28">
    <source>
        <dbReference type="Pfam" id="PF00905"/>
    </source>
</evidence>
<dbReference type="OrthoDB" id="9766909at2"/>
<comment type="catalytic activity">
    <reaction evidence="23">
        <text>Preferential cleavage: (Ac)2-L-Lys-D-Ala-|-D-Ala. Also transpeptidation of peptidyl-alanyl moieties that are N-acyl substituents of D-alanine.</text>
        <dbReference type="EC" id="3.4.16.4"/>
    </reaction>
</comment>
<dbReference type="InterPro" id="IPR012338">
    <property type="entry name" value="Beta-lactam/transpept-like"/>
</dbReference>
<dbReference type="InterPro" id="IPR036950">
    <property type="entry name" value="PBP_transglycosylase"/>
</dbReference>
<name>A0A556A8A8_9BURK</name>
<dbReference type="Pfam" id="PF00912">
    <property type="entry name" value="Transgly"/>
    <property type="match status" value="1"/>
</dbReference>
<dbReference type="Pfam" id="PF00905">
    <property type="entry name" value="Transpeptidase"/>
    <property type="match status" value="1"/>
</dbReference>
<feature type="region of interest" description="Disordered" evidence="27">
    <location>
        <begin position="782"/>
        <end position="844"/>
    </location>
</feature>
<dbReference type="InterPro" id="IPR001460">
    <property type="entry name" value="PCN-bd_Tpept"/>
</dbReference>
<keyword evidence="14" id="KW-0378">Hydrolase</keyword>
<evidence type="ECO:0000256" key="5">
    <source>
        <dbReference type="ARBA" id="ARBA00012448"/>
    </source>
</evidence>
<dbReference type="GO" id="GO:0005886">
    <property type="term" value="C:plasma membrane"/>
    <property type="evidence" value="ECO:0007669"/>
    <property type="project" value="UniProtKB-SubCell"/>
</dbReference>
<keyword evidence="22" id="KW-0961">Cell wall biogenesis/degradation</keyword>
<evidence type="ECO:0000256" key="24">
    <source>
        <dbReference type="ARBA" id="ARBA00044770"/>
    </source>
</evidence>
<dbReference type="InterPro" id="IPR050396">
    <property type="entry name" value="Glycosyltr_51/Transpeptidase"/>
</dbReference>
<keyword evidence="32" id="KW-1185">Reference proteome</keyword>
<evidence type="ECO:0000256" key="20">
    <source>
        <dbReference type="ARBA" id="ARBA00023251"/>
    </source>
</evidence>
<proteinExistence type="inferred from homology"/>
<protein>
    <recommendedName>
        <fullName evidence="6">Penicillin-binding protein 1A</fullName>
        <ecNumber evidence="24">2.4.99.28</ecNumber>
        <ecNumber evidence="5">3.4.16.4</ecNumber>
    </recommendedName>
</protein>
<evidence type="ECO:0000256" key="10">
    <source>
        <dbReference type="ARBA" id="ARBA00022670"/>
    </source>
</evidence>
<gene>
    <name evidence="31" type="ORF">FOZ76_26305</name>
</gene>
<evidence type="ECO:0000256" key="11">
    <source>
        <dbReference type="ARBA" id="ARBA00022676"/>
    </source>
</evidence>
<dbReference type="InterPro" id="IPR031376">
    <property type="entry name" value="PCB_OB"/>
</dbReference>
<reference evidence="31 32" key="1">
    <citation type="submission" date="2019-07" db="EMBL/GenBank/DDBJ databases">
        <title>Qingshengfaniella alkalisoli gen. nov., sp. nov., isolated from saline soil.</title>
        <authorList>
            <person name="Xu L."/>
            <person name="Huang X.-X."/>
            <person name="Sun J.-Q."/>
        </authorList>
    </citation>
    <scope>NUCLEOTIDE SEQUENCE [LARGE SCALE GENOMIC DNA]</scope>
    <source>
        <strain evidence="31 32">DSM 27279</strain>
    </source>
</reference>
<dbReference type="GO" id="GO:0046677">
    <property type="term" value="P:response to antibiotic"/>
    <property type="evidence" value="ECO:0007669"/>
    <property type="project" value="UniProtKB-KW"/>
</dbReference>
<feature type="region of interest" description="Disordered" evidence="27">
    <location>
        <begin position="1"/>
        <end position="21"/>
    </location>
</feature>
<evidence type="ECO:0000313" key="32">
    <source>
        <dbReference type="Proteomes" id="UP000318405"/>
    </source>
</evidence>
<keyword evidence="17" id="KW-0573">Peptidoglycan synthesis</keyword>
<feature type="compositionally biased region" description="Low complexity" evidence="27">
    <location>
        <begin position="797"/>
        <end position="830"/>
    </location>
</feature>
<keyword evidence="11" id="KW-0328">Glycosyltransferase</keyword>
<keyword evidence="8" id="KW-0997">Cell inner membrane</keyword>
<keyword evidence="21" id="KW-0511">Multifunctional enzyme</keyword>
<dbReference type="GO" id="GO:0008360">
    <property type="term" value="P:regulation of cell shape"/>
    <property type="evidence" value="ECO:0007669"/>
    <property type="project" value="UniProtKB-KW"/>
</dbReference>
<dbReference type="GO" id="GO:0071555">
    <property type="term" value="P:cell wall organization"/>
    <property type="evidence" value="ECO:0007669"/>
    <property type="project" value="UniProtKB-KW"/>
</dbReference>
<comment type="subcellular location">
    <subcellularLocation>
        <location evidence="1">Cell inner membrane</location>
        <topology evidence="1">Single-pass type II membrane protein</topology>
    </subcellularLocation>
</comment>
<evidence type="ECO:0000256" key="12">
    <source>
        <dbReference type="ARBA" id="ARBA00022679"/>
    </source>
</evidence>
<evidence type="ECO:0000256" key="25">
    <source>
        <dbReference type="ARBA" id="ARBA00049902"/>
    </source>
</evidence>
<evidence type="ECO:0000256" key="19">
    <source>
        <dbReference type="ARBA" id="ARBA00023136"/>
    </source>
</evidence>
<dbReference type="SUPFAM" id="SSF56601">
    <property type="entry name" value="beta-lactamase/transpeptidase-like"/>
    <property type="match status" value="1"/>
</dbReference>
<keyword evidence="12" id="KW-0808">Transferase</keyword>